<dbReference type="FunFam" id="3.40.605.10:FF:000005">
    <property type="entry name" value="Succinate-semialdehyde dehydrogenase I"/>
    <property type="match status" value="1"/>
</dbReference>
<organism evidence="6 7">
    <name type="scientific">Nocardioides anomalus</name>
    <dbReference type="NCBI Taxonomy" id="2712223"/>
    <lineage>
        <taxon>Bacteria</taxon>
        <taxon>Bacillati</taxon>
        <taxon>Actinomycetota</taxon>
        <taxon>Actinomycetes</taxon>
        <taxon>Propionibacteriales</taxon>
        <taxon>Nocardioidaceae</taxon>
        <taxon>Nocardioides</taxon>
    </lineage>
</organism>
<dbReference type="PROSITE" id="PS00070">
    <property type="entry name" value="ALDEHYDE_DEHYDR_CYS"/>
    <property type="match status" value="1"/>
</dbReference>
<dbReference type="AlphaFoldDB" id="A0A6G6W9W5"/>
<proteinExistence type="inferred from homology"/>
<dbReference type="GO" id="GO:0005829">
    <property type="term" value="C:cytosol"/>
    <property type="evidence" value="ECO:0007669"/>
    <property type="project" value="TreeGrafter"/>
</dbReference>
<dbReference type="PROSITE" id="PS00687">
    <property type="entry name" value="ALDEHYDE_DEHYDR_GLU"/>
    <property type="match status" value="1"/>
</dbReference>
<comment type="similarity">
    <text evidence="1 4">Belongs to the aldehyde dehydrogenase family.</text>
</comment>
<name>A0A6G6W9W5_9ACTN</name>
<dbReference type="EMBL" id="CP049257">
    <property type="protein sequence ID" value="QIG42024.1"/>
    <property type="molecule type" value="Genomic_DNA"/>
</dbReference>
<dbReference type="Proteomes" id="UP000502996">
    <property type="component" value="Chromosome"/>
</dbReference>
<evidence type="ECO:0000256" key="3">
    <source>
        <dbReference type="PROSITE-ProRule" id="PRU10007"/>
    </source>
</evidence>
<dbReference type="PANTHER" id="PTHR43353:SF5">
    <property type="entry name" value="SUCCINATE-SEMIALDEHYDE DEHYDROGENASE, MITOCHONDRIAL"/>
    <property type="match status" value="1"/>
</dbReference>
<evidence type="ECO:0000313" key="7">
    <source>
        <dbReference type="Proteomes" id="UP000502996"/>
    </source>
</evidence>
<dbReference type="InterPro" id="IPR015590">
    <property type="entry name" value="Aldehyde_DH_dom"/>
</dbReference>
<dbReference type="InterPro" id="IPR016162">
    <property type="entry name" value="Ald_DH_N"/>
</dbReference>
<feature type="active site" evidence="3">
    <location>
        <position position="261"/>
    </location>
</feature>
<evidence type="ECO:0000256" key="1">
    <source>
        <dbReference type="ARBA" id="ARBA00009986"/>
    </source>
</evidence>
<evidence type="ECO:0000259" key="5">
    <source>
        <dbReference type="Pfam" id="PF00171"/>
    </source>
</evidence>
<keyword evidence="7" id="KW-1185">Reference proteome</keyword>
<dbReference type="GO" id="GO:0009450">
    <property type="term" value="P:gamma-aminobutyric acid catabolic process"/>
    <property type="evidence" value="ECO:0007669"/>
    <property type="project" value="InterPro"/>
</dbReference>
<dbReference type="InterPro" id="IPR016161">
    <property type="entry name" value="Ald_DH/histidinol_DH"/>
</dbReference>
<gene>
    <name evidence="6" type="ORF">G5V58_03865</name>
</gene>
<dbReference type="KEGG" id="nano:G5V58_03865"/>
<dbReference type="GO" id="GO:0004777">
    <property type="term" value="F:succinate-semialdehyde dehydrogenase (NAD+) activity"/>
    <property type="evidence" value="ECO:0007669"/>
    <property type="project" value="TreeGrafter"/>
</dbReference>
<dbReference type="Gene3D" id="3.40.605.10">
    <property type="entry name" value="Aldehyde Dehydrogenase, Chain A, domain 1"/>
    <property type="match status" value="1"/>
</dbReference>
<dbReference type="InterPro" id="IPR010102">
    <property type="entry name" value="Succ_semiAld_DH"/>
</dbReference>
<keyword evidence="2 4" id="KW-0560">Oxidoreductase</keyword>
<feature type="domain" description="Aldehyde dehydrogenase" evidence="5">
    <location>
        <begin position="26"/>
        <end position="483"/>
    </location>
</feature>
<dbReference type="InterPro" id="IPR016160">
    <property type="entry name" value="Ald_DH_CS_CYS"/>
</dbReference>
<sequence>MDTQFDADRLRDGALLRTRLFIDGTWREGQGAPSEVRDPASGAVLAAVESASAADVEDAVAAAERAGRAWGKVTAPERARTLRRWFELIVEHADDLAMILTAEQGKPLAEARGEIIYGAGFVEWYAEEAKRTYGEVIPSNVGSRRLLTVRQPVGVTAAITPWNFPSAMILRKAAPALAAGCSMIVKPAPETPLSALALAELAQRAGIPAGVLSVVPGPAEEVGGVLTSSPVVRALSFTGSTAVGKLLMQQSAGTVKKLALELGGNAPLIVFDDADLDAAVAGAMASKFRNAGQTCVCANRILVQAGIHDAFVERLREAVADLRVGNGFEDGSEQGPLISTAAVEKVQRHVADAVSGGASVVLGGEVHELGGTFFQPTLLTGVTGDMLVAREETFGPLAAVIRFETEEEAVTLANATEFGLAAYFFTQDLGRSWRVGEALEFGVVGINTGLISYEGAPFGGVKESGLGREGSLHGIDEFTEIKYLCIDGVG</sequence>
<dbReference type="PANTHER" id="PTHR43353">
    <property type="entry name" value="SUCCINATE-SEMIALDEHYDE DEHYDROGENASE, MITOCHONDRIAL"/>
    <property type="match status" value="1"/>
</dbReference>
<dbReference type="Gene3D" id="3.40.309.10">
    <property type="entry name" value="Aldehyde Dehydrogenase, Chain A, domain 2"/>
    <property type="match status" value="1"/>
</dbReference>
<dbReference type="NCBIfam" id="TIGR01780">
    <property type="entry name" value="SSADH"/>
    <property type="match status" value="1"/>
</dbReference>
<evidence type="ECO:0000313" key="6">
    <source>
        <dbReference type="EMBL" id="QIG42024.1"/>
    </source>
</evidence>
<dbReference type="InterPro" id="IPR029510">
    <property type="entry name" value="Ald_DH_CS_GLU"/>
</dbReference>
<evidence type="ECO:0000256" key="2">
    <source>
        <dbReference type="ARBA" id="ARBA00023002"/>
    </source>
</evidence>
<accession>A0A6G6W9W5</accession>
<evidence type="ECO:0000256" key="4">
    <source>
        <dbReference type="RuleBase" id="RU003345"/>
    </source>
</evidence>
<protein>
    <submittedName>
        <fullName evidence="6">NAD-dependent succinate-semialdehyde dehydrogenase</fullName>
    </submittedName>
</protein>
<dbReference type="FunFam" id="3.40.309.10:FF:000004">
    <property type="entry name" value="Succinate-semialdehyde dehydrogenase I"/>
    <property type="match status" value="1"/>
</dbReference>
<reference evidence="6 7" key="1">
    <citation type="submission" date="2020-02" db="EMBL/GenBank/DDBJ databases">
        <title>Full genome sequence of Nocardioides sp. R-3366.</title>
        <authorList>
            <person name="Im W.-T."/>
        </authorList>
    </citation>
    <scope>NUCLEOTIDE SEQUENCE [LARGE SCALE GENOMIC DNA]</scope>
    <source>
        <strain evidence="6 7">R-3366</strain>
    </source>
</reference>
<dbReference type="SUPFAM" id="SSF53720">
    <property type="entry name" value="ALDH-like"/>
    <property type="match status" value="1"/>
</dbReference>
<dbReference type="Pfam" id="PF00171">
    <property type="entry name" value="Aldedh"/>
    <property type="match status" value="1"/>
</dbReference>
<dbReference type="InterPro" id="IPR016163">
    <property type="entry name" value="Ald_DH_C"/>
</dbReference>
<dbReference type="InterPro" id="IPR050740">
    <property type="entry name" value="Aldehyde_DH_Superfamily"/>
</dbReference>
<dbReference type="CDD" id="cd07103">
    <property type="entry name" value="ALDH_F5_SSADH_GabD"/>
    <property type="match status" value="1"/>
</dbReference>